<gene>
    <name evidence="1" type="ORF">ATANTOWER_000064</name>
</gene>
<proteinExistence type="predicted"/>
<keyword evidence="2" id="KW-1185">Reference proteome</keyword>
<accession>A0ABU7ASM4</accession>
<reference evidence="1 2" key="1">
    <citation type="submission" date="2021-07" db="EMBL/GenBank/DDBJ databases">
        <authorList>
            <person name="Palmer J.M."/>
        </authorList>
    </citation>
    <scope>NUCLEOTIDE SEQUENCE [LARGE SCALE GENOMIC DNA]</scope>
    <source>
        <strain evidence="1 2">AT_MEX2019</strain>
        <tissue evidence="1">Muscle</tissue>
    </source>
</reference>
<organism evidence="1 2">
    <name type="scientific">Ataeniobius toweri</name>
    <dbReference type="NCBI Taxonomy" id="208326"/>
    <lineage>
        <taxon>Eukaryota</taxon>
        <taxon>Metazoa</taxon>
        <taxon>Chordata</taxon>
        <taxon>Craniata</taxon>
        <taxon>Vertebrata</taxon>
        <taxon>Euteleostomi</taxon>
        <taxon>Actinopterygii</taxon>
        <taxon>Neopterygii</taxon>
        <taxon>Teleostei</taxon>
        <taxon>Neoteleostei</taxon>
        <taxon>Acanthomorphata</taxon>
        <taxon>Ovalentaria</taxon>
        <taxon>Atherinomorphae</taxon>
        <taxon>Cyprinodontiformes</taxon>
        <taxon>Goodeidae</taxon>
        <taxon>Ataeniobius</taxon>
    </lineage>
</organism>
<dbReference type="EMBL" id="JAHUTI010029604">
    <property type="protein sequence ID" value="MED6241152.1"/>
    <property type="molecule type" value="Genomic_DNA"/>
</dbReference>
<name>A0ABU7ASM4_9TELE</name>
<evidence type="ECO:0000313" key="1">
    <source>
        <dbReference type="EMBL" id="MED6241152.1"/>
    </source>
</evidence>
<sequence length="102" mass="11353">MYGTYSNAAVPLPHMLLITFNIHQLNTALLNLLLCCVTHHIRTICTIIFPSLNCHLNVLEGFECSNDPRSYVVRGLNAPGRVSHGKQALCDGSDKEWFKTPS</sequence>
<comment type="caution">
    <text evidence="1">The sequence shown here is derived from an EMBL/GenBank/DDBJ whole genome shotgun (WGS) entry which is preliminary data.</text>
</comment>
<evidence type="ECO:0000313" key="2">
    <source>
        <dbReference type="Proteomes" id="UP001345963"/>
    </source>
</evidence>
<protein>
    <submittedName>
        <fullName evidence="1">Uncharacterized protein</fullName>
    </submittedName>
</protein>
<dbReference type="Proteomes" id="UP001345963">
    <property type="component" value="Unassembled WGS sequence"/>
</dbReference>